<comment type="caution">
    <text evidence="1">The sequence shown here is derived from an EMBL/GenBank/DDBJ whole genome shotgun (WGS) entry which is preliminary data.</text>
</comment>
<evidence type="ECO:0000313" key="1">
    <source>
        <dbReference type="EMBL" id="RRT46394.1"/>
    </source>
</evidence>
<evidence type="ECO:0000313" key="2">
    <source>
        <dbReference type="Proteomes" id="UP000287651"/>
    </source>
</evidence>
<proteinExistence type="predicted"/>
<reference evidence="1 2" key="1">
    <citation type="journal article" date="2014" name="Agronomy (Basel)">
        <title>A Draft Genome Sequence for Ensete ventricosum, the Drought-Tolerant Tree Against Hunger.</title>
        <authorList>
            <person name="Harrison J."/>
            <person name="Moore K.A."/>
            <person name="Paszkiewicz K."/>
            <person name="Jones T."/>
            <person name="Grant M."/>
            <person name="Ambacheew D."/>
            <person name="Muzemil S."/>
            <person name="Studholme D.J."/>
        </authorList>
    </citation>
    <scope>NUCLEOTIDE SEQUENCE [LARGE SCALE GENOMIC DNA]</scope>
</reference>
<sequence>MANPLRERHHEDKQARKNVYRTKVGMVNFELWLNSFCMVSKTKRASRHIHLILEKHLMEGLSPAIRYQRPCIGVAVYLSNDDGKLLREHRGVEAVLVIKGAKEVENVEANSKYQDKVEGHTPWSFIRLVSTGFTSR</sequence>
<organism evidence="1 2">
    <name type="scientific">Ensete ventricosum</name>
    <name type="common">Abyssinian banana</name>
    <name type="synonym">Musa ensete</name>
    <dbReference type="NCBI Taxonomy" id="4639"/>
    <lineage>
        <taxon>Eukaryota</taxon>
        <taxon>Viridiplantae</taxon>
        <taxon>Streptophyta</taxon>
        <taxon>Embryophyta</taxon>
        <taxon>Tracheophyta</taxon>
        <taxon>Spermatophyta</taxon>
        <taxon>Magnoliopsida</taxon>
        <taxon>Liliopsida</taxon>
        <taxon>Zingiberales</taxon>
        <taxon>Musaceae</taxon>
        <taxon>Ensete</taxon>
    </lineage>
</organism>
<accession>A0A426Y3U2</accession>
<name>A0A426Y3U2_ENSVE</name>
<gene>
    <name evidence="1" type="ORF">B296_00008393</name>
</gene>
<dbReference type="AlphaFoldDB" id="A0A426Y3U2"/>
<dbReference type="Proteomes" id="UP000287651">
    <property type="component" value="Unassembled WGS sequence"/>
</dbReference>
<protein>
    <submittedName>
        <fullName evidence="1">Uncharacterized protein</fullName>
    </submittedName>
</protein>
<dbReference type="EMBL" id="AMZH03015229">
    <property type="protein sequence ID" value="RRT46394.1"/>
    <property type="molecule type" value="Genomic_DNA"/>
</dbReference>